<dbReference type="Proteomes" id="UP001159363">
    <property type="component" value="Chromosome 3"/>
</dbReference>
<name>A0ABQ9I1S5_9NEOP</name>
<reference evidence="1 2" key="1">
    <citation type="submission" date="2023-02" db="EMBL/GenBank/DDBJ databases">
        <title>LHISI_Scaffold_Assembly.</title>
        <authorList>
            <person name="Stuart O.P."/>
            <person name="Cleave R."/>
            <person name="Magrath M.J.L."/>
            <person name="Mikheyev A.S."/>
        </authorList>
    </citation>
    <scope>NUCLEOTIDE SEQUENCE [LARGE SCALE GENOMIC DNA]</scope>
    <source>
        <strain evidence="1">Daus_M_001</strain>
        <tissue evidence="1">Leg muscle</tissue>
    </source>
</reference>
<gene>
    <name evidence="1" type="ORF">PR048_010105</name>
</gene>
<dbReference type="EMBL" id="JARBHB010000003">
    <property type="protein sequence ID" value="KAJ8890596.1"/>
    <property type="molecule type" value="Genomic_DNA"/>
</dbReference>
<organism evidence="1 2">
    <name type="scientific">Dryococelus australis</name>
    <dbReference type="NCBI Taxonomy" id="614101"/>
    <lineage>
        <taxon>Eukaryota</taxon>
        <taxon>Metazoa</taxon>
        <taxon>Ecdysozoa</taxon>
        <taxon>Arthropoda</taxon>
        <taxon>Hexapoda</taxon>
        <taxon>Insecta</taxon>
        <taxon>Pterygota</taxon>
        <taxon>Neoptera</taxon>
        <taxon>Polyneoptera</taxon>
        <taxon>Phasmatodea</taxon>
        <taxon>Verophasmatodea</taxon>
        <taxon>Anareolatae</taxon>
        <taxon>Phasmatidae</taxon>
        <taxon>Eurycanthinae</taxon>
        <taxon>Dryococelus</taxon>
    </lineage>
</organism>
<evidence type="ECO:0000313" key="2">
    <source>
        <dbReference type="Proteomes" id="UP001159363"/>
    </source>
</evidence>
<comment type="caution">
    <text evidence="1">The sequence shown here is derived from an EMBL/GenBank/DDBJ whole genome shotgun (WGS) entry which is preliminary data.</text>
</comment>
<evidence type="ECO:0000313" key="1">
    <source>
        <dbReference type="EMBL" id="KAJ8890596.1"/>
    </source>
</evidence>
<proteinExistence type="predicted"/>
<sequence>MATPEELQHRIVQTFQQMKNDPGLFSRIRRSLQRRLDRCDAFCMVGILNTYCKHLRLTSSYCTVLRVSTDFSVVQPKTLLLCMFNHIYVVLKPQL</sequence>
<keyword evidence="2" id="KW-1185">Reference proteome</keyword>
<protein>
    <submittedName>
        <fullName evidence="1">Uncharacterized protein</fullName>
    </submittedName>
</protein>
<accession>A0ABQ9I1S5</accession>